<dbReference type="NCBIfam" id="TIGR00787">
    <property type="entry name" value="dctP"/>
    <property type="match status" value="1"/>
</dbReference>
<dbReference type="Gene3D" id="3.40.190.170">
    <property type="entry name" value="Bacterial extracellular solute-binding protein, family 7"/>
    <property type="match status" value="1"/>
</dbReference>
<dbReference type="PANTHER" id="PTHR33376">
    <property type="match status" value="1"/>
</dbReference>
<dbReference type="PIRSF" id="PIRSF006470">
    <property type="entry name" value="DctB"/>
    <property type="match status" value="1"/>
</dbReference>
<dbReference type="InterPro" id="IPR018389">
    <property type="entry name" value="DctP_fam"/>
</dbReference>
<comment type="similarity">
    <text evidence="2">Belongs to the bacterial solute-binding protein 7 family.</text>
</comment>
<reference evidence="7" key="1">
    <citation type="submission" date="2024-05" db="EMBL/GenBank/DDBJ databases">
        <title>Alkalihalobacillus sp. strain MEB203 novel alkaliphilic bacterium from Lonar Lake, India.</title>
        <authorList>
            <person name="Joshi A."/>
            <person name="Thite S."/>
            <person name="Mengade P."/>
        </authorList>
    </citation>
    <scope>NUCLEOTIDE SEQUENCE</scope>
    <source>
        <strain evidence="7">MEB 203</strain>
    </source>
</reference>
<dbReference type="Pfam" id="PF03480">
    <property type="entry name" value="DctP"/>
    <property type="match status" value="1"/>
</dbReference>
<dbReference type="NCBIfam" id="NF037995">
    <property type="entry name" value="TRAP_S1"/>
    <property type="match status" value="1"/>
</dbReference>
<gene>
    <name evidence="7" type="ORF">N7Z68_17555</name>
</gene>
<evidence type="ECO:0000256" key="4">
    <source>
        <dbReference type="ARBA" id="ARBA00022729"/>
    </source>
</evidence>
<dbReference type="EMBL" id="JAOTPO010000013">
    <property type="protein sequence ID" value="MDE5415169.1"/>
    <property type="molecule type" value="Genomic_DNA"/>
</dbReference>
<proteinExistence type="inferred from homology"/>
<keyword evidence="3" id="KW-0813">Transport</keyword>
<feature type="signal peptide" evidence="6">
    <location>
        <begin position="1"/>
        <end position="20"/>
    </location>
</feature>
<dbReference type="InterPro" id="IPR038404">
    <property type="entry name" value="TRAP_DctP_sf"/>
</dbReference>
<evidence type="ECO:0000256" key="6">
    <source>
        <dbReference type="SAM" id="SignalP"/>
    </source>
</evidence>
<evidence type="ECO:0000313" key="7">
    <source>
        <dbReference type="EMBL" id="MDE5415169.1"/>
    </source>
</evidence>
<dbReference type="RefSeq" id="WP_275119771.1">
    <property type="nucleotide sequence ID" value="NZ_JAOTPO010000013.1"/>
</dbReference>
<feature type="region of interest" description="Disordered" evidence="5">
    <location>
        <begin position="23"/>
        <end position="42"/>
    </location>
</feature>
<feature type="chain" id="PRO_5046272003" evidence="6">
    <location>
        <begin position="21"/>
        <end position="344"/>
    </location>
</feature>
<protein>
    <submittedName>
        <fullName evidence="7">TRAP transporter substrate-binding protein</fullName>
    </submittedName>
</protein>
<dbReference type="InterPro" id="IPR004682">
    <property type="entry name" value="TRAP_DctP"/>
</dbReference>
<accession>A0ABT5VLM6</accession>
<comment type="caution">
    <text evidence="7">The sequence shown here is derived from an EMBL/GenBank/DDBJ whole genome shotgun (WGS) entry which is preliminary data.</text>
</comment>
<dbReference type="CDD" id="cd13675">
    <property type="entry name" value="PBP2_TRAP_SBP_like_5"/>
    <property type="match status" value="1"/>
</dbReference>
<evidence type="ECO:0000256" key="5">
    <source>
        <dbReference type="SAM" id="MobiDB-lite"/>
    </source>
</evidence>
<dbReference type="Proteomes" id="UP001148125">
    <property type="component" value="Unassembled WGS sequence"/>
</dbReference>
<dbReference type="PANTHER" id="PTHR33376:SF4">
    <property type="entry name" value="SIALIC ACID-BINDING PERIPLASMIC PROTEIN SIAP"/>
    <property type="match status" value="1"/>
</dbReference>
<evidence type="ECO:0000256" key="1">
    <source>
        <dbReference type="ARBA" id="ARBA00004196"/>
    </source>
</evidence>
<comment type="subcellular location">
    <subcellularLocation>
        <location evidence="1">Cell envelope</location>
    </subcellularLocation>
</comment>
<evidence type="ECO:0000256" key="2">
    <source>
        <dbReference type="ARBA" id="ARBA00009023"/>
    </source>
</evidence>
<keyword evidence="4 6" id="KW-0732">Signal</keyword>
<evidence type="ECO:0000313" key="8">
    <source>
        <dbReference type="Proteomes" id="UP001148125"/>
    </source>
</evidence>
<sequence length="344" mass="37843">MKRWPFLTAAVLATTMLLGACGGSQTSTEGETGGDTEEPAVSTGESFVLQAGHSLPEDHPYELGLQEMAKNIEERTNGQVVIETFPNSQIGAERELTEALTLGTVDLVVTSTAPVSNFVPELEVLDLPFLFNDRDAAVAVLEGEIGQEIFASFEQYGIVPLSWGENGFRHVTNGLRPITEPADLKGLSIRTQENPVHRAAFEALGAQPSPMAWTEALTALQQKVVDAQENPAIVADQFNLFEANQKYMTLTGHVYSAALFLLSQETYDKLPEDLRAIVVEEGQKAGEFQRNLIIEMEQESLQNLKEQGMEIIEDVDVDPFREGIVSVYENFSNQDLLQRILDAQ</sequence>
<dbReference type="PROSITE" id="PS51257">
    <property type="entry name" value="PROKAR_LIPOPROTEIN"/>
    <property type="match status" value="1"/>
</dbReference>
<organism evidence="7 8">
    <name type="scientific">Alkalihalobacterium chitinilyticum</name>
    <dbReference type="NCBI Taxonomy" id="2980103"/>
    <lineage>
        <taxon>Bacteria</taxon>
        <taxon>Bacillati</taxon>
        <taxon>Bacillota</taxon>
        <taxon>Bacilli</taxon>
        <taxon>Bacillales</taxon>
        <taxon>Bacillaceae</taxon>
        <taxon>Alkalihalobacterium</taxon>
    </lineage>
</organism>
<evidence type="ECO:0000256" key="3">
    <source>
        <dbReference type="ARBA" id="ARBA00022448"/>
    </source>
</evidence>
<name>A0ABT5VLM6_9BACI</name>
<keyword evidence="8" id="KW-1185">Reference proteome</keyword>